<organism evidence="4 5">
    <name type="scientific">Legionella beliardensis</name>
    <dbReference type="NCBI Taxonomy" id="91822"/>
    <lineage>
        <taxon>Bacteria</taxon>
        <taxon>Pseudomonadati</taxon>
        <taxon>Pseudomonadota</taxon>
        <taxon>Gammaproteobacteria</taxon>
        <taxon>Legionellales</taxon>
        <taxon>Legionellaceae</taxon>
        <taxon>Legionella</taxon>
    </lineage>
</organism>
<dbReference type="GO" id="GO:0009295">
    <property type="term" value="C:nucleoid"/>
    <property type="evidence" value="ECO:0007669"/>
    <property type="project" value="TreeGrafter"/>
</dbReference>
<dbReference type="RefSeq" id="WP_115302218.1">
    <property type="nucleotide sequence ID" value="NZ_CAAAHO010000001.1"/>
</dbReference>
<name>A0A378HZW1_9GAMM</name>
<dbReference type="PANTHER" id="PTHR10302">
    <property type="entry name" value="SINGLE-STRANDED DNA-BINDING PROTEIN"/>
    <property type="match status" value="1"/>
</dbReference>
<sequence length="141" mass="15867">MTAFLNRIQLIGHLGTEPKVITSKSGQTFVTATLATNESFKIKEEWHTRAEWHQLVFFGILTKVIEYLQKGSLVFIEGKLRSNPWTDEDGNNRHSISIVVSNIQLLGQAKASQKTTALAEQHMLAMREILQENASTTNVPF</sequence>
<dbReference type="PIRSF" id="PIRSF002070">
    <property type="entry name" value="SSB"/>
    <property type="match status" value="1"/>
</dbReference>
<evidence type="ECO:0000256" key="2">
    <source>
        <dbReference type="HAMAP-Rule" id="MF_00984"/>
    </source>
</evidence>
<dbReference type="HAMAP" id="MF_00984">
    <property type="entry name" value="SSB"/>
    <property type="match status" value="1"/>
</dbReference>
<evidence type="ECO:0000313" key="5">
    <source>
        <dbReference type="Proteomes" id="UP000254968"/>
    </source>
</evidence>
<accession>A0A378HZW1</accession>
<dbReference type="InterPro" id="IPR000424">
    <property type="entry name" value="Primosome_PriB/ssb"/>
</dbReference>
<keyword evidence="5" id="KW-1185">Reference proteome</keyword>
<reference evidence="4 5" key="1">
    <citation type="submission" date="2018-06" db="EMBL/GenBank/DDBJ databases">
        <authorList>
            <consortium name="Pathogen Informatics"/>
            <person name="Doyle S."/>
        </authorList>
    </citation>
    <scope>NUCLEOTIDE SEQUENCE [LARGE SCALE GENOMIC DNA]</scope>
    <source>
        <strain evidence="4 5">NCTC13315</strain>
    </source>
</reference>
<dbReference type="Gene3D" id="2.40.50.140">
    <property type="entry name" value="Nucleic acid-binding proteins"/>
    <property type="match status" value="1"/>
</dbReference>
<dbReference type="Proteomes" id="UP000254968">
    <property type="component" value="Unassembled WGS sequence"/>
</dbReference>
<dbReference type="NCBIfam" id="TIGR00621">
    <property type="entry name" value="ssb"/>
    <property type="match status" value="1"/>
</dbReference>
<dbReference type="AlphaFoldDB" id="A0A378HZW1"/>
<protein>
    <recommendedName>
        <fullName evidence="2 3">Single-stranded DNA-binding protein</fullName>
        <shortName evidence="2">SSB</shortName>
    </recommendedName>
</protein>
<proteinExistence type="inferred from homology"/>
<dbReference type="PANTHER" id="PTHR10302:SF0">
    <property type="entry name" value="SINGLE-STRANDED DNA-BINDING PROTEIN, MITOCHONDRIAL"/>
    <property type="match status" value="1"/>
</dbReference>
<comment type="subunit">
    <text evidence="2">Homotetramer.</text>
</comment>
<dbReference type="Pfam" id="PF00436">
    <property type="entry name" value="SSB"/>
    <property type="match status" value="1"/>
</dbReference>
<dbReference type="SUPFAM" id="SSF50249">
    <property type="entry name" value="Nucleic acid-binding proteins"/>
    <property type="match status" value="1"/>
</dbReference>
<evidence type="ECO:0000313" key="4">
    <source>
        <dbReference type="EMBL" id="STX28477.1"/>
    </source>
</evidence>
<dbReference type="InterPro" id="IPR011344">
    <property type="entry name" value="ssDNA-bd"/>
</dbReference>
<evidence type="ECO:0000256" key="1">
    <source>
        <dbReference type="ARBA" id="ARBA00023125"/>
    </source>
</evidence>
<comment type="caution">
    <text evidence="2">Lacks conserved residue(s) required for the propagation of feature annotation.</text>
</comment>
<keyword evidence="1 2" id="KW-0238">DNA-binding</keyword>
<dbReference type="InterPro" id="IPR012340">
    <property type="entry name" value="NA-bd_OB-fold"/>
</dbReference>
<gene>
    <name evidence="4" type="primary">ssb_2</name>
    <name evidence="4" type="ORF">NCTC13315_01007</name>
</gene>
<dbReference type="PROSITE" id="PS50935">
    <property type="entry name" value="SSB"/>
    <property type="match status" value="1"/>
</dbReference>
<dbReference type="EMBL" id="UGNV01000001">
    <property type="protein sequence ID" value="STX28477.1"/>
    <property type="molecule type" value="Genomic_DNA"/>
</dbReference>
<evidence type="ECO:0000256" key="3">
    <source>
        <dbReference type="PIRNR" id="PIRNR002070"/>
    </source>
</evidence>
<dbReference type="GO" id="GO:0006260">
    <property type="term" value="P:DNA replication"/>
    <property type="evidence" value="ECO:0007669"/>
    <property type="project" value="InterPro"/>
</dbReference>
<dbReference type="GO" id="GO:0003697">
    <property type="term" value="F:single-stranded DNA binding"/>
    <property type="evidence" value="ECO:0007669"/>
    <property type="project" value="UniProtKB-UniRule"/>
</dbReference>
<dbReference type="CDD" id="cd04496">
    <property type="entry name" value="SSB_OBF"/>
    <property type="match status" value="1"/>
</dbReference>
<dbReference type="OrthoDB" id="5650776at2"/>